<evidence type="ECO:0000256" key="5">
    <source>
        <dbReference type="ARBA" id="ARBA00047942"/>
    </source>
</evidence>
<dbReference type="InterPro" id="IPR029063">
    <property type="entry name" value="SAM-dependent_MTases_sf"/>
</dbReference>
<dbReference type="PANTHER" id="PTHR30481">
    <property type="entry name" value="DNA ADENINE METHYLASE"/>
    <property type="match status" value="1"/>
</dbReference>
<keyword evidence="3" id="KW-0808">Transferase</keyword>
<protein>
    <recommendedName>
        <fullName evidence="1">site-specific DNA-methyltransferase (adenine-specific)</fullName>
        <ecNumber evidence="1">2.1.1.72</ecNumber>
    </recommendedName>
</protein>
<dbReference type="GO" id="GO:0004519">
    <property type="term" value="F:endonuclease activity"/>
    <property type="evidence" value="ECO:0007669"/>
    <property type="project" value="UniProtKB-KW"/>
</dbReference>
<dbReference type="PRINTS" id="PR00505">
    <property type="entry name" value="D12N6MTFRASE"/>
</dbReference>
<dbReference type="EMBL" id="MHQN01000001">
    <property type="protein sequence ID" value="OHA04203.1"/>
    <property type="molecule type" value="Genomic_DNA"/>
</dbReference>
<comment type="catalytic activity">
    <reaction evidence="5">
        <text>a 2'-deoxyadenosine in DNA + S-adenosyl-L-methionine = an N(6)-methyl-2'-deoxyadenosine in DNA + S-adenosyl-L-homocysteine + H(+)</text>
        <dbReference type="Rhea" id="RHEA:15197"/>
        <dbReference type="Rhea" id="RHEA-COMP:12418"/>
        <dbReference type="Rhea" id="RHEA-COMP:12419"/>
        <dbReference type="ChEBI" id="CHEBI:15378"/>
        <dbReference type="ChEBI" id="CHEBI:57856"/>
        <dbReference type="ChEBI" id="CHEBI:59789"/>
        <dbReference type="ChEBI" id="CHEBI:90615"/>
        <dbReference type="ChEBI" id="CHEBI:90616"/>
        <dbReference type="EC" id="2.1.1.72"/>
    </reaction>
</comment>
<dbReference type="Proteomes" id="UP000177177">
    <property type="component" value="Unassembled WGS sequence"/>
</dbReference>
<dbReference type="Gene3D" id="3.40.50.150">
    <property type="entry name" value="Vaccinia Virus protein VP39"/>
    <property type="match status" value="2"/>
</dbReference>
<gene>
    <name evidence="6" type="ORF">A3C92_00410</name>
</gene>
<dbReference type="EC" id="2.1.1.72" evidence="1"/>
<keyword evidence="6" id="KW-0378">Hydrolase</keyword>
<dbReference type="InterPro" id="IPR012327">
    <property type="entry name" value="MeTrfase_D12"/>
</dbReference>
<reference evidence="6 7" key="1">
    <citation type="journal article" date="2016" name="Nat. Commun.">
        <title>Thousands of microbial genomes shed light on interconnected biogeochemical processes in an aquifer system.</title>
        <authorList>
            <person name="Anantharaman K."/>
            <person name="Brown C.T."/>
            <person name="Hug L.A."/>
            <person name="Sharon I."/>
            <person name="Castelle C.J."/>
            <person name="Probst A.J."/>
            <person name="Thomas B.C."/>
            <person name="Singh A."/>
            <person name="Wilkins M.J."/>
            <person name="Karaoz U."/>
            <person name="Brodie E.L."/>
            <person name="Williams K.H."/>
            <person name="Hubbard S.S."/>
            <person name="Banfield J.F."/>
        </authorList>
    </citation>
    <scope>NUCLEOTIDE SEQUENCE [LARGE SCALE GENOMIC DNA]</scope>
</reference>
<dbReference type="PIRSF" id="PIRSF000398">
    <property type="entry name" value="M_m6A_EcoRV"/>
    <property type="match status" value="1"/>
</dbReference>
<evidence type="ECO:0000256" key="4">
    <source>
        <dbReference type="ARBA" id="ARBA00022691"/>
    </source>
</evidence>
<organism evidence="6 7">
    <name type="scientific">Candidatus Sungbacteria bacterium RIFCSPHIGHO2_02_FULL_53_17</name>
    <dbReference type="NCBI Taxonomy" id="1802275"/>
    <lineage>
        <taxon>Bacteria</taxon>
        <taxon>Candidatus Sungiibacteriota</taxon>
    </lineage>
</organism>
<name>A0A1G2KXM4_9BACT</name>
<dbReference type="GO" id="GO:0032259">
    <property type="term" value="P:methylation"/>
    <property type="evidence" value="ECO:0007669"/>
    <property type="project" value="UniProtKB-KW"/>
</dbReference>
<evidence type="ECO:0000313" key="6">
    <source>
        <dbReference type="EMBL" id="OHA04203.1"/>
    </source>
</evidence>
<dbReference type="InterPro" id="IPR012263">
    <property type="entry name" value="M_m6A_EcoRV"/>
</dbReference>
<dbReference type="GO" id="GO:1904047">
    <property type="term" value="F:S-adenosyl-L-methionine binding"/>
    <property type="evidence" value="ECO:0007669"/>
    <property type="project" value="TreeGrafter"/>
</dbReference>
<keyword evidence="6" id="KW-0540">Nuclease</keyword>
<dbReference type="GO" id="GO:0006298">
    <property type="term" value="P:mismatch repair"/>
    <property type="evidence" value="ECO:0007669"/>
    <property type="project" value="TreeGrafter"/>
</dbReference>
<dbReference type="Pfam" id="PF02086">
    <property type="entry name" value="MethyltransfD12"/>
    <property type="match status" value="1"/>
</dbReference>
<comment type="caution">
    <text evidence="6">The sequence shown here is derived from an EMBL/GenBank/DDBJ whole genome shotgun (WGS) entry which is preliminary data.</text>
</comment>
<keyword evidence="4" id="KW-0949">S-adenosyl-L-methionine</keyword>
<keyword evidence="2" id="KW-0489">Methyltransferase</keyword>
<dbReference type="GO" id="GO:0043565">
    <property type="term" value="F:sequence-specific DNA binding"/>
    <property type="evidence" value="ECO:0007669"/>
    <property type="project" value="TreeGrafter"/>
</dbReference>
<sequence length="329" mass="38552">MQTTVAEKRNLSHLDFAGLLPNTLAERKKTFLKRLASPSGKIEYKRYMGAPIRYAGGKSLAVGFVVKLIPDTVKRVVSPFLGAGSVEVAIAKELELPVIGYDIFDILINYWSVQLKNPKVLYERLLNFEPTREEFKKTKDRLKKHWKKEEKLNRFDLAAYYYFNHNTSYGPHFLGWPSSVYLQKERYQAMLEKVRSFQATTMQVECASFEEIMPKHKNDFLYCDPPYYLDGDSKTFVGLYPHRNFPIHHNGFKHELLRDLLMEHKGGFVLSYNDCSTIREWYKNFDMITPSWQYTFSQGDTRIGENRKRDNNGSHVKKSHELLIWKLPK</sequence>
<dbReference type="InterPro" id="IPR002052">
    <property type="entry name" value="DNA_methylase_N6_adenine_CS"/>
</dbReference>
<evidence type="ECO:0000256" key="1">
    <source>
        <dbReference type="ARBA" id="ARBA00011900"/>
    </source>
</evidence>
<dbReference type="GO" id="GO:0009007">
    <property type="term" value="F:site-specific DNA-methyltransferase (adenine-specific) activity"/>
    <property type="evidence" value="ECO:0007669"/>
    <property type="project" value="UniProtKB-EC"/>
</dbReference>
<evidence type="ECO:0000313" key="7">
    <source>
        <dbReference type="Proteomes" id="UP000177177"/>
    </source>
</evidence>
<dbReference type="PROSITE" id="PS00092">
    <property type="entry name" value="N6_MTASE"/>
    <property type="match status" value="1"/>
</dbReference>
<dbReference type="AlphaFoldDB" id="A0A1G2KXM4"/>
<proteinExistence type="predicted"/>
<evidence type="ECO:0000256" key="3">
    <source>
        <dbReference type="ARBA" id="ARBA00022679"/>
    </source>
</evidence>
<dbReference type="SUPFAM" id="SSF53335">
    <property type="entry name" value="S-adenosyl-L-methionine-dependent methyltransferases"/>
    <property type="match status" value="1"/>
</dbReference>
<keyword evidence="6" id="KW-0255">Endonuclease</keyword>
<evidence type="ECO:0000256" key="2">
    <source>
        <dbReference type="ARBA" id="ARBA00022603"/>
    </source>
</evidence>
<dbReference type="GO" id="GO:0009307">
    <property type="term" value="P:DNA restriction-modification system"/>
    <property type="evidence" value="ECO:0007669"/>
    <property type="project" value="InterPro"/>
</dbReference>
<accession>A0A1G2KXM4</accession>